<evidence type="ECO:0000256" key="10">
    <source>
        <dbReference type="RuleBase" id="RU367035"/>
    </source>
</evidence>
<keyword evidence="13" id="KW-1185">Reference proteome</keyword>
<evidence type="ECO:0000256" key="1">
    <source>
        <dbReference type="ARBA" id="ARBA00004141"/>
    </source>
</evidence>
<evidence type="ECO:0000313" key="13">
    <source>
        <dbReference type="Proteomes" id="UP001557470"/>
    </source>
</evidence>
<comment type="caution">
    <text evidence="12">The sequence shown here is derived from an EMBL/GenBank/DDBJ whole genome shotgun (WGS) entry which is preliminary data.</text>
</comment>
<dbReference type="GO" id="GO:0051560">
    <property type="term" value="P:mitochondrial calcium ion homeostasis"/>
    <property type="evidence" value="ECO:0007669"/>
    <property type="project" value="UniProtKB-UniRule"/>
</dbReference>
<keyword evidence="10" id="KW-0496">Mitochondrion</keyword>
<dbReference type="GO" id="GO:0005743">
    <property type="term" value="C:mitochondrial inner membrane"/>
    <property type="evidence" value="ECO:0007669"/>
    <property type="project" value="UniProtKB-SubCell"/>
</dbReference>
<feature type="transmembrane region" description="Helical" evidence="10">
    <location>
        <begin position="224"/>
        <end position="248"/>
    </location>
</feature>
<dbReference type="PANTHER" id="PTHR13462:SF6">
    <property type="entry name" value="CALCIUM UNIPORTER REGULATORY SUBUNIT MCUB, MITOCHONDRIAL"/>
    <property type="match status" value="1"/>
</dbReference>
<evidence type="ECO:0000256" key="7">
    <source>
        <dbReference type="ARBA" id="ARBA00022989"/>
    </source>
</evidence>
<dbReference type="GO" id="GO:0015292">
    <property type="term" value="F:uniporter activity"/>
    <property type="evidence" value="ECO:0007669"/>
    <property type="project" value="UniProtKB-UniRule"/>
</dbReference>
<comment type="subcellular location">
    <subcellularLocation>
        <location evidence="1">Membrane</location>
        <topology evidence="1">Multi-pass membrane protein</topology>
    </subcellularLocation>
    <subcellularLocation>
        <location evidence="10">Mitochondrion inner membrane</location>
        <topology evidence="10">Multi-pass membrane protein</topology>
    </subcellularLocation>
</comment>
<dbReference type="AlphaFoldDB" id="A0ABD0XR35"/>
<evidence type="ECO:0000256" key="5">
    <source>
        <dbReference type="ARBA" id="ARBA00022692"/>
    </source>
</evidence>
<evidence type="ECO:0000313" key="12">
    <source>
        <dbReference type="EMBL" id="KAL1023793.1"/>
    </source>
</evidence>
<name>A0ABD0XR35_UMBPY</name>
<dbReference type="PANTHER" id="PTHR13462">
    <property type="entry name" value="CALCIUM UNIPORTER PROTEIN, MITOCHONDRIAL"/>
    <property type="match status" value="1"/>
</dbReference>
<keyword evidence="5 10" id="KW-0812">Transmembrane</keyword>
<evidence type="ECO:0000256" key="4">
    <source>
        <dbReference type="ARBA" id="ARBA00022568"/>
    </source>
</evidence>
<comment type="similarity">
    <text evidence="2 10">Belongs to the MCU (TC 1.A.77) family.</text>
</comment>
<keyword evidence="9 10" id="KW-0472">Membrane</keyword>
<keyword evidence="3 10" id="KW-0813">Transport</keyword>
<dbReference type="Proteomes" id="UP001557470">
    <property type="component" value="Unassembled WGS sequence"/>
</dbReference>
<evidence type="ECO:0000256" key="9">
    <source>
        <dbReference type="ARBA" id="ARBA00023136"/>
    </source>
</evidence>
<protein>
    <recommendedName>
        <fullName evidence="10">Calcium uniporter protein</fullName>
    </recommendedName>
</protein>
<evidence type="ECO:0000256" key="6">
    <source>
        <dbReference type="ARBA" id="ARBA00022837"/>
    </source>
</evidence>
<dbReference type="InterPro" id="IPR006769">
    <property type="entry name" value="MCU_C"/>
</dbReference>
<keyword evidence="8 10" id="KW-0406">Ion transport</keyword>
<evidence type="ECO:0000256" key="3">
    <source>
        <dbReference type="ARBA" id="ARBA00022448"/>
    </source>
</evidence>
<accession>A0ABD0XR35</accession>
<dbReference type="Pfam" id="PF04678">
    <property type="entry name" value="MCU"/>
    <property type="match status" value="1"/>
</dbReference>
<reference evidence="12 13" key="1">
    <citation type="submission" date="2024-06" db="EMBL/GenBank/DDBJ databases">
        <authorList>
            <person name="Pan Q."/>
            <person name="Wen M."/>
            <person name="Jouanno E."/>
            <person name="Zahm M."/>
            <person name="Klopp C."/>
            <person name="Cabau C."/>
            <person name="Louis A."/>
            <person name="Berthelot C."/>
            <person name="Parey E."/>
            <person name="Roest Crollius H."/>
            <person name="Montfort J."/>
            <person name="Robinson-Rechavi M."/>
            <person name="Bouchez O."/>
            <person name="Lampietro C."/>
            <person name="Lopez Roques C."/>
            <person name="Donnadieu C."/>
            <person name="Postlethwait J."/>
            <person name="Bobe J."/>
            <person name="Verreycken H."/>
            <person name="Guiguen Y."/>
        </authorList>
    </citation>
    <scope>NUCLEOTIDE SEQUENCE [LARGE SCALE GENOMIC DNA]</scope>
    <source>
        <strain evidence="12">Up_M1</strain>
        <tissue evidence="12">Testis</tissue>
    </source>
</reference>
<comment type="function">
    <text evidence="10">Mitochondrial inner membrane calcium uniporter that mediates calcium uptake into mitochondria. Mitochondrial calcium homeostasis plays key roles in cellular physiology and regulates cell bioenergetics, cytoplasmic calcium signals and activation of cell death pathways.</text>
</comment>
<evidence type="ECO:0000259" key="11">
    <source>
        <dbReference type="Pfam" id="PF04678"/>
    </source>
</evidence>
<feature type="transmembrane region" description="Helical" evidence="10">
    <location>
        <begin position="254"/>
        <end position="272"/>
    </location>
</feature>
<keyword evidence="10" id="KW-0407">Ion channel</keyword>
<keyword evidence="10" id="KW-0999">Mitochondrion inner membrane</keyword>
<comment type="domain">
    <text evidence="10">The selectivity filter, in which calcium ions are arranged in single file, is composed of two acidic rings separated by one helical turn along the central axis of the channel pore.</text>
</comment>
<dbReference type="GO" id="GO:0005262">
    <property type="term" value="F:calcium channel activity"/>
    <property type="evidence" value="ECO:0007669"/>
    <property type="project" value="UniProtKB-UniRule"/>
</dbReference>
<evidence type="ECO:0000256" key="2">
    <source>
        <dbReference type="ARBA" id="ARBA00005653"/>
    </source>
</evidence>
<organism evidence="12 13">
    <name type="scientific">Umbra pygmaea</name>
    <name type="common">Eastern mudminnow</name>
    <dbReference type="NCBI Taxonomy" id="75934"/>
    <lineage>
        <taxon>Eukaryota</taxon>
        <taxon>Metazoa</taxon>
        <taxon>Chordata</taxon>
        <taxon>Craniata</taxon>
        <taxon>Vertebrata</taxon>
        <taxon>Euteleostomi</taxon>
        <taxon>Actinopterygii</taxon>
        <taxon>Neopterygii</taxon>
        <taxon>Teleostei</taxon>
        <taxon>Protacanthopterygii</taxon>
        <taxon>Esociformes</taxon>
        <taxon>Umbridae</taxon>
        <taxon>Umbra</taxon>
    </lineage>
</organism>
<keyword evidence="7 10" id="KW-1133">Transmembrane helix</keyword>
<keyword evidence="4 10" id="KW-0109">Calcium transport</keyword>
<sequence>MASLRMVAKLRAGVFGCNQPICNILKTTRLTPSKLLDKIRPNQAQWKCLPPVVFCSTLAPSKDVWLQYKHGRPVLAVPLPSRQENCLFFLRPMLMTVGDLLHELQREDPGVTTASVLSKDGVRVAHTTSIDNLLNKDFQLIINSTVYNIHSSEREPPGDHLMEVQDIKDMVQMLHTALHLPEHHLQKERHLRERADSLKQELSPLEQMKAQLAHSAEFHSSRTLWTGLALLSVQGGALAWLTWWVYSWDVMEPVTYFLTYSTSIGVFAYYVLTKQDYVYPDAKDRRFLHYFHKGAKRERFNVQKYNDLRDELAAVEDDLRRLRNSTQLQLPVEQIQPKP</sequence>
<dbReference type="InterPro" id="IPR039055">
    <property type="entry name" value="MCU_fam"/>
</dbReference>
<keyword evidence="6 10" id="KW-0106">Calcium</keyword>
<gene>
    <name evidence="12" type="ORF">UPYG_G00046230</name>
</gene>
<keyword evidence="10" id="KW-0107">Calcium channel</keyword>
<feature type="domain" description="Calcium uniporter protein C-terminal" evidence="11">
    <location>
        <begin position="107"/>
        <end position="308"/>
    </location>
</feature>
<dbReference type="EMBL" id="JAGEUA010000001">
    <property type="protein sequence ID" value="KAL1023793.1"/>
    <property type="molecule type" value="Genomic_DNA"/>
</dbReference>
<evidence type="ECO:0000256" key="8">
    <source>
        <dbReference type="ARBA" id="ARBA00023065"/>
    </source>
</evidence>
<proteinExistence type="inferred from homology"/>